<organism evidence="1 2">
    <name type="scientific">Fibrella forsythiae</name>
    <dbReference type="NCBI Taxonomy" id="2817061"/>
    <lineage>
        <taxon>Bacteria</taxon>
        <taxon>Pseudomonadati</taxon>
        <taxon>Bacteroidota</taxon>
        <taxon>Cytophagia</taxon>
        <taxon>Cytophagales</taxon>
        <taxon>Spirosomataceae</taxon>
        <taxon>Fibrella</taxon>
    </lineage>
</organism>
<dbReference type="EMBL" id="JAFMYW010000001">
    <property type="protein sequence ID" value="MBO0947731.1"/>
    <property type="molecule type" value="Genomic_DNA"/>
</dbReference>
<dbReference type="RefSeq" id="WP_207327635.1">
    <property type="nucleotide sequence ID" value="NZ_JAFMYW010000001.1"/>
</dbReference>
<evidence type="ECO:0000313" key="1">
    <source>
        <dbReference type="EMBL" id="MBO0947731.1"/>
    </source>
</evidence>
<reference evidence="1 2" key="1">
    <citation type="submission" date="2021-03" db="EMBL/GenBank/DDBJ databases">
        <title>Fibrella sp. HMF5405 genome sequencing and assembly.</title>
        <authorList>
            <person name="Kang H."/>
            <person name="Kim H."/>
            <person name="Bae S."/>
            <person name="Joh K."/>
        </authorList>
    </citation>
    <scope>NUCLEOTIDE SEQUENCE [LARGE SCALE GENOMIC DNA]</scope>
    <source>
        <strain evidence="1 2">HMF5405</strain>
    </source>
</reference>
<keyword evidence="2" id="KW-1185">Reference proteome</keyword>
<accession>A0ABS3JE47</accession>
<comment type="caution">
    <text evidence="1">The sequence shown here is derived from an EMBL/GenBank/DDBJ whole genome shotgun (WGS) entry which is preliminary data.</text>
</comment>
<dbReference type="Proteomes" id="UP000664628">
    <property type="component" value="Unassembled WGS sequence"/>
</dbReference>
<proteinExistence type="predicted"/>
<gene>
    <name evidence="1" type="ORF">J2I46_04005</name>
</gene>
<protein>
    <submittedName>
        <fullName evidence="1">Uncharacterized protein</fullName>
    </submittedName>
</protein>
<evidence type="ECO:0000313" key="2">
    <source>
        <dbReference type="Proteomes" id="UP000664628"/>
    </source>
</evidence>
<sequence>MQSIRTTINQKHHATQPVSFWTTIRLIVAPFINANADTFEALSRVGQPFGGNVTRRV</sequence>
<name>A0ABS3JE47_9BACT</name>